<comment type="caution">
    <text evidence="1">The sequence shown here is derived from an EMBL/GenBank/DDBJ whole genome shotgun (WGS) entry which is preliminary data.</text>
</comment>
<name>A0A8J7PBZ6_9BACT</name>
<accession>A0A8J7PBZ6</accession>
<dbReference type="EMBL" id="JAFLCK010000002">
    <property type="protein sequence ID" value="MBN8659138.1"/>
    <property type="molecule type" value="Genomic_DNA"/>
</dbReference>
<evidence type="ECO:0000313" key="1">
    <source>
        <dbReference type="EMBL" id="MBN8659138.1"/>
    </source>
</evidence>
<dbReference type="AlphaFoldDB" id="A0A8J7PBZ6"/>
<reference evidence="1" key="1">
    <citation type="submission" date="2021-02" db="EMBL/GenBank/DDBJ databases">
        <title>Genome-Resolved Metagenomics of a Microbial Community Performing Photosynthetic Biological Nutrient Removal.</title>
        <authorList>
            <person name="Mcdaniel E.A."/>
        </authorList>
    </citation>
    <scope>NUCLEOTIDE SEQUENCE</scope>
    <source>
        <strain evidence="1">UWPOB_OBS1</strain>
    </source>
</reference>
<evidence type="ECO:0000313" key="2">
    <source>
        <dbReference type="Proteomes" id="UP000664277"/>
    </source>
</evidence>
<gene>
    <name evidence="1" type="ORF">J0M35_02165</name>
</gene>
<proteinExistence type="predicted"/>
<dbReference type="Proteomes" id="UP000664277">
    <property type="component" value="Unassembled WGS sequence"/>
</dbReference>
<protein>
    <submittedName>
        <fullName evidence="1">Uncharacterized protein</fullName>
    </submittedName>
</protein>
<sequence>MRKVFSILFCFVFFFSTLYFLWTTTPLFAFQEAIFALKDHDRETFEKRVDVDGLVRSLVEDLLVKPAYSTPGLTSFQTEVLRGAVAVTAEGLYRELRGGVYRNLSVSYFSPAKFSPIEFSPIKFSPIKFSWQDLFFLPAYAAGGDDLKTLLNVAGHAANDSLRRMKMVAQDRMIYYLRSHPQTLAGRLLACPPEQRSQVLGALLAELGLTIKDFKGLDGCSIHSTGNDNEEAVVSFRFYSPKVGRDFLVKILLKKHGWEPWQIARIDNVSEVFSQLELDYEGEIHALMRFSLDGMNQRGVDEEMTSVKEELRRNQGTKAILDRLKIKL</sequence>
<organism evidence="1 2">
    <name type="scientific">Candidatus Obscuribacter phosphatis</name>
    <dbReference type="NCBI Taxonomy" id="1906157"/>
    <lineage>
        <taxon>Bacteria</taxon>
        <taxon>Bacillati</taxon>
        <taxon>Candidatus Melainabacteria</taxon>
        <taxon>Candidatus Obscuribacterales</taxon>
        <taxon>Candidatus Obscuribacteraceae</taxon>
        <taxon>Candidatus Obscuribacter</taxon>
    </lineage>
</organism>